<comment type="caution">
    <text evidence="2">The sequence shown here is derived from an EMBL/GenBank/DDBJ whole genome shotgun (WGS) entry which is preliminary data.</text>
</comment>
<evidence type="ECO:0000313" key="2">
    <source>
        <dbReference type="EMBL" id="CAK9091472.1"/>
    </source>
</evidence>
<gene>
    <name evidence="2" type="ORF">SCF082_LOCUS43091</name>
</gene>
<feature type="chain" id="PRO_5047440071" evidence="1">
    <location>
        <begin position="25"/>
        <end position="110"/>
    </location>
</feature>
<name>A0ABP0QT54_9DINO</name>
<accession>A0ABP0QT54</accession>
<dbReference type="PROSITE" id="PS51257">
    <property type="entry name" value="PROKAR_LIPOPROTEIN"/>
    <property type="match status" value="1"/>
</dbReference>
<evidence type="ECO:0000256" key="1">
    <source>
        <dbReference type="SAM" id="SignalP"/>
    </source>
</evidence>
<dbReference type="EMBL" id="CAXAMM010040162">
    <property type="protein sequence ID" value="CAK9091472.1"/>
    <property type="molecule type" value="Genomic_DNA"/>
</dbReference>
<proteinExistence type="predicted"/>
<evidence type="ECO:0000313" key="3">
    <source>
        <dbReference type="Proteomes" id="UP001642464"/>
    </source>
</evidence>
<sequence length="110" mass="11596">MRTSLLPRLGVTVILSGAAVLLQGCTDSCTSDGVVTVCCPSVFCKNDEGCCLKDPLNLCSAENGTGLLLDFVNDKKGHGGCQWEAETEPMGLNGMIKTTTTTRTMTFTSN</sequence>
<reference evidence="2 3" key="1">
    <citation type="submission" date="2024-02" db="EMBL/GenBank/DDBJ databases">
        <authorList>
            <person name="Chen Y."/>
            <person name="Shah S."/>
            <person name="Dougan E. K."/>
            <person name="Thang M."/>
            <person name="Chan C."/>
        </authorList>
    </citation>
    <scope>NUCLEOTIDE SEQUENCE [LARGE SCALE GENOMIC DNA]</scope>
</reference>
<keyword evidence="3" id="KW-1185">Reference proteome</keyword>
<feature type="signal peptide" evidence="1">
    <location>
        <begin position="1"/>
        <end position="24"/>
    </location>
</feature>
<dbReference type="Proteomes" id="UP001642464">
    <property type="component" value="Unassembled WGS sequence"/>
</dbReference>
<protein>
    <submittedName>
        <fullName evidence="2">Superoxide dismutase [Fe]</fullName>
    </submittedName>
</protein>
<organism evidence="2 3">
    <name type="scientific">Durusdinium trenchii</name>
    <dbReference type="NCBI Taxonomy" id="1381693"/>
    <lineage>
        <taxon>Eukaryota</taxon>
        <taxon>Sar</taxon>
        <taxon>Alveolata</taxon>
        <taxon>Dinophyceae</taxon>
        <taxon>Suessiales</taxon>
        <taxon>Symbiodiniaceae</taxon>
        <taxon>Durusdinium</taxon>
    </lineage>
</organism>
<keyword evidence="1" id="KW-0732">Signal</keyword>